<name>A0A7Y4B3M4_VIBAL</name>
<dbReference type="CDD" id="cd00118">
    <property type="entry name" value="LysM"/>
    <property type="match status" value="1"/>
</dbReference>
<evidence type="ECO:0000256" key="4">
    <source>
        <dbReference type="ARBA" id="ARBA00022759"/>
    </source>
</evidence>
<evidence type="ECO:0000256" key="6">
    <source>
        <dbReference type="ARBA" id="ARBA00023022"/>
    </source>
</evidence>
<dbReference type="CDD" id="cd00085">
    <property type="entry name" value="HNHc"/>
    <property type="match status" value="1"/>
</dbReference>
<evidence type="ECO:0000256" key="5">
    <source>
        <dbReference type="ARBA" id="ARBA00022801"/>
    </source>
</evidence>
<comment type="similarity">
    <text evidence="1">Belongs to the colicin/pyosin nuclease family.</text>
</comment>
<dbReference type="Pfam" id="PF21431">
    <property type="entry name" value="Col-Pyo_DNase"/>
    <property type="match status" value="1"/>
</dbReference>
<keyword evidence="6" id="KW-0044">Antibiotic</keyword>
<dbReference type="InterPro" id="IPR037146">
    <property type="entry name" value="Colicin/pyocin_DNase_dom_sf"/>
</dbReference>
<sequence length="820" mass="90346">MTYEFGQVECDIERLDARGLGSALPQGTSFSRFMDKLKSGELALLTDSPSKPAMLLDGISKSWSLSAEGQEALSPEAKNAFLSRVKMSGGVAGGSAPNQRSAGYVSNIDDTYVPEPTKPDTSDAPPKLKYEYCFEVACSDETLRKSVGCAFQLDRTKQEAMIGRWQTESTEYGTKYIAHTGFDEPKKLFAKVADSSMGVSVPESVQVKPIGSGVVREAFIPVIPSVQLGERLGLPTEGYYYHFHNGRLVQEYKLLGEGKWAFYATCSTHERLNDEQGYNVYQSAILVYWKLEGKEIENQHLIFLEKQITREELDNLNDDWLAQHGIKLDINELLAAPKQPAVERQATQPEETNKAESKQKAHIVATDSNTHQRESWSAIAEQYGLSAKQLLDLNPQYDADPMILKVGDSLVVQQAEQGQDFSEQETLLPPLSPCTYSCVANTHYAYSESLLVGTPFKAINSENLFAKELPVANLTTITTDSKATDFGKAALFAIPAHATTTNLGILSSSTTNTIGMWSISGEALAGFARMGGFLVAALWPSQLGDGTLDGNPDFAASDTTTMRVRFNMYTDENGKQQVVGIKTGEGSAYGDRVTKREAMQQGQNFVAELDGGITITWTPDGSTDVLTPDTVLPENDQLDVHNIWVRPIEEHQQEIGTVLYPEEDLAEYLVTFPADAGFPPLYLVFRKTARNESGVVTGNGEDITGIWLEKASEGLGSAVPSQIADKLRGKEFSSFDAFRKAFWIEVSKDASLLEQFNESNKERIMKGYAPRARKKDSIGGRKSFELHHKEEIQHGGKVYHVDNIGVVTPRHHIDIHKGLE</sequence>
<evidence type="ECO:0000259" key="9">
    <source>
        <dbReference type="PROSITE" id="PS51782"/>
    </source>
</evidence>
<keyword evidence="7" id="KW-0078">Bacteriocin</keyword>
<dbReference type="InterPro" id="IPR044925">
    <property type="entry name" value="His-Me_finger_sf"/>
</dbReference>
<evidence type="ECO:0000256" key="1">
    <source>
        <dbReference type="ARBA" id="ARBA00006811"/>
    </source>
</evidence>
<keyword evidence="3" id="KW-0540">Nuclease</keyword>
<dbReference type="InterPro" id="IPR016128">
    <property type="entry name" value="Pyosin/cloacin_T_dom"/>
</dbReference>
<dbReference type="Pfam" id="PF06958">
    <property type="entry name" value="Pyocin_S"/>
    <property type="match status" value="1"/>
</dbReference>
<dbReference type="GO" id="GO:0042742">
    <property type="term" value="P:defense response to bacterium"/>
    <property type="evidence" value="ECO:0007669"/>
    <property type="project" value="UniProtKB-KW"/>
</dbReference>
<dbReference type="Proteomes" id="UP000532247">
    <property type="component" value="Unassembled WGS sequence"/>
</dbReference>
<dbReference type="Pfam" id="PF01476">
    <property type="entry name" value="LysM"/>
    <property type="match status" value="1"/>
</dbReference>
<feature type="domain" description="LysM" evidence="9">
    <location>
        <begin position="360"/>
        <end position="412"/>
    </location>
</feature>
<dbReference type="InterPro" id="IPR018392">
    <property type="entry name" value="LysM"/>
</dbReference>
<dbReference type="GO" id="GO:0016787">
    <property type="term" value="F:hydrolase activity"/>
    <property type="evidence" value="ECO:0007669"/>
    <property type="project" value="UniProtKB-KW"/>
</dbReference>
<reference evidence="10 11" key="1">
    <citation type="submission" date="2019-09" db="EMBL/GenBank/DDBJ databases">
        <title>Draft genome sequencing and comparative genomics of hatchery-associated Vibrios.</title>
        <authorList>
            <person name="Kehlet-Delgado H."/>
            <person name="Mueller R.S."/>
        </authorList>
    </citation>
    <scope>NUCLEOTIDE SEQUENCE [LARGE SCALE GENOMIC DNA]</scope>
    <source>
        <strain evidence="10 11">081416A</strain>
    </source>
</reference>
<accession>A0A7Y4B3M4</accession>
<evidence type="ECO:0000313" key="11">
    <source>
        <dbReference type="Proteomes" id="UP000532247"/>
    </source>
</evidence>
<dbReference type="EMBL" id="VTYF01000004">
    <property type="protein sequence ID" value="NOI09151.1"/>
    <property type="molecule type" value="Genomic_DNA"/>
</dbReference>
<gene>
    <name evidence="10" type="ORF">F0254_09770</name>
</gene>
<evidence type="ECO:0000256" key="2">
    <source>
        <dbReference type="ARBA" id="ARBA00022529"/>
    </source>
</evidence>
<keyword evidence="5" id="KW-0378">Hydrolase</keyword>
<evidence type="ECO:0000256" key="8">
    <source>
        <dbReference type="SAM" id="MobiDB-lite"/>
    </source>
</evidence>
<evidence type="ECO:0000256" key="7">
    <source>
        <dbReference type="ARBA" id="ARBA00023048"/>
    </source>
</evidence>
<keyword evidence="2" id="KW-0929">Antimicrobial</keyword>
<dbReference type="RefSeq" id="WP_171345760.1">
    <property type="nucleotide sequence ID" value="NZ_VTYF01000004.1"/>
</dbReference>
<dbReference type="PROSITE" id="PS51782">
    <property type="entry name" value="LYSM"/>
    <property type="match status" value="1"/>
</dbReference>
<dbReference type="SUPFAM" id="SSF54060">
    <property type="entry name" value="His-Me finger endonucleases"/>
    <property type="match status" value="1"/>
</dbReference>
<comment type="caution">
    <text evidence="10">The sequence shown here is derived from an EMBL/GenBank/DDBJ whole genome shotgun (WGS) entry which is preliminary data.</text>
</comment>
<protein>
    <submittedName>
        <fullName evidence="10">LysM peptidoglycan-binding domain-containing protein</fullName>
    </submittedName>
</protein>
<dbReference type="SUPFAM" id="SSF69369">
    <property type="entry name" value="Cloacin translocation domain"/>
    <property type="match status" value="1"/>
</dbReference>
<dbReference type="AlphaFoldDB" id="A0A7Y4B3M4"/>
<keyword evidence="4" id="KW-0255">Endonuclease</keyword>
<dbReference type="InterPro" id="IPR036779">
    <property type="entry name" value="LysM_dom_sf"/>
</dbReference>
<dbReference type="CDD" id="cd20709">
    <property type="entry name" value="MIX_V"/>
    <property type="match status" value="1"/>
</dbReference>
<dbReference type="Gene3D" id="3.10.350.10">
    <property type="entry name" value="LysM domain"/>
    <property type="match status" value="1"/>
</dbReference>
<dbReference type="GO" id="GO:0031640">
    <property type="term" value="P:killing of cells of another organism"/>
    <property type="evidence" value="ECO:0007669"/>
    <property type="project" value="UniProtKB-KW"/>
</dbReference>
<evidence type="ECO:0000313" key="10">
    <source>
        <dbReference type="EMBL" id="NOI09151.1"/>
    </source>
</evidence>
<evidence type="ECO:0000256" key="3">
    <source>
        <dbReference type="ARBA" id="ARBA00022722"/>
    </source>
</evidence>
<dbReference type="GO" id="GO:0004519">
    <property type="term" value="F:endonuclease activity"/>
    <property type="evidence" value="ECO:0007669"/>
    <property type="project" value="UniProtKB-KW"/>
</dbReference>
<dbReference type="InterPro" id="IPR003615">
    <property type="entry name" value="HNH_nuc"/>
</dbReference>
<feature type="region of interest" description="Disordered" evidence="8">
    <location>
        <begin position="340"/>
        <end position="367"/>
    </location>
</feature>
<proteinExistence type="inferred from homology"/>
<dbReference type="Gene3D" id="3.90.540.10">
    <property type="entry name" value="Colicin/pyocin, DNase domain"/>
    <property type="match status" value="1"/>
</dbReference>
<dbReference type="InterPro" id="IPR036302">
    <property type="entry name" value="Pyosin/cloacin_T_dom_sf"/>
</dbReference>
<organism evidence="10 11">
    <name type="scientific">Vibrio alginolyticus</name>
    <dbReference type="NCBI Taxonomy" id="663"/>
    <lineage>
        <taxon>Bacteria</taxon>
        <taxon>Pseudomonadati</taxon>
        <taxon>Pseudomonadota</taxon>
        <taxon>Gammaproteobacteria</taxon>
        <taxon>Vibrionales</taxon>
        <taxon>Vibrionaceae</taxon>
        <taxon>Vibrio</taxon>
    </lineage>
</organism>